<proteinExistence type="inferred from homology"/>
<dbReference type="InterPro" id="IPR023401">
    <property type="entry name" value="ODC_N"/>
</dbReference>
<dbReference type="RefSeq" id="WP_133503385.1">
    <property type="nucleotide sequence ID" value="NZ_SNXC01000011.1"/>
</dbReference>
<protein>
    <submittedName>
        <fullName evidence="2">1-pyrroline-2-carboxylate reductase [NAD(P)H]</fullName>
    </submittedName>
</protein>
<dbReference type="InterPro" id="IPR003462">
    <property type="entry name" value="ODC_Mu_crystall"/>
</dbReference>
<accession>A0A4R6MBC5</accession>
<dbReference type="NCBIfam" id="NF004793">
    <property type="entry name" value="PRK06141.1"/>
    <property type="match status" value="1"/>
</dbReference>
<dbReference type="Proteomes" id="UP000294656">
    <property type="component" value="Unassembled WGS sequence"/>
</dbReference>
<dbReference type="EMBL" id="SNXC01000011">
    <property type="protein sequence ID" value="TDO97970.1"/>
    <property type="molecule type" value="Genomic_DNA"/>
</dbReference>
<evidence type="ECO:0000313" key="3">
    <source>
        <dbReference type="Proteomes" id="UP000294656"/>
    </source>
</evidence>
<name>A0A4R6MBC5_9GAMM</name>
<sequence>MQHICAEQVESTLDFTTLVPALSSAFSKDFGMPQRQMYPIPSDEIEHHNTFAVLPAWTDDVLGVKSFTNYPGNPSKGRVTTSAQVLLFDRKTGAPMALVDGTSLTNWRTAAVSALASSLMSREDSESLLLYGTGAMAPYMALAHAAIRPIKQIYIHGRQQEKMASTCEKIKQKRPDINVISCSKPEDVITGIDIICCATSANTPLFKSALLAAGTHIDLVGNHHPNARECDSATIHMSRVVVDSSLNVLNEAGEILIPLKEGVIEKSHILGELSELCANKVSARTNSSQITLFKSVGTALSDVVSAHLVYKILNHNSD</sequence>
<comment type="caution">
    <text evidence="2">The sequence shown here is derived from an EMBL/GenBank/DDBJ whole genome shotgun (WGS) entry which is preliminary data.</text>
</comment>
<dbReference type="PIRSF" id="PIRSF001439">
    <property type="entry name" value="CryM"/>
    <property type="match status" value="1"/>
</dbReference>
<dbReference type="Pfam" id="PF02423">
    <property type="entry name" value="OCD_Mu_crystall"/>
    <property type="match status" value="1"/>
</dbReference>
<dbReference type="GO" id="GO:0019752">
    <property type="term" value="P:carboxylic acid metabolic process"/>
    <property type="evidence" value="ECO:0007669"/>
    <property type="project" value="UniProtKB-ARBA"/>
</dbReference>
<dbReference type="GO" id="GO:0005737">
    <property type="term" value="C:cytoplasm"/>
    <property type="evidence" value="ECO:0007669"/>
    <property type="project" value="TreeGrafter"/>
</dbReference>
<comment type="similarity">
    <text evidence="1">Belongs to the ornithine cyclodeaminase/mu-crystallin family.</text>
</comment>
<dbReference type="FunFam" id="3.40.50.720:FF:000311">
    <property type="entry name" value="Ornithine cyclodeaminase"/>
    <property type="match status" value="1"/>
</dbReference>
<dbReference type="PANTHER" id="PTHR13812">
    <property type="entry name" value="KETIMINE REDUCTASE MU-CRYSTALLIN"/>
    <property type="match status" value="1"/>
</dbReference>
<dbReference type="AlphaFoldDB" id="A0A4R6MBC5"/>
<evidence type="ECO:0000256" key="1">
    <source>
        <dbReference type="ARBA" id="ARBA00008903"/>
    </source>
</evidence>
<gene>
    <name evidence="2" type="ORF">DFP79_1602</name>
</gene>
<dbReference type="Gene3D" id="3.30.1780.10">
    <property type="entry name" value="ornithine cyclodeaminase, domain 1"/>
    <property type="match status" value="1"/>
</dbReference>
<dbReference type="SUPFAM" id="SSF51735">
    <property type="entry name" value="NAD(P)-binding Rossmann-fold domains"/>
    <property type="match status" value="1"/>
</dbReference>
<reference evidence="2 3" key="1">
    <citation type="submission" date="2019-03" db="EMBL/GenBank/DDBJ databases">
        <title>Genomic Encyclopedia of Type Strains, Phase III (KMG-III): the genomes of soil and plant-associated and newly described type strains.</title>
        <authorList>
            <person name="Whitman W."/>
        </authorList>
    </citation>
    <scope>NUCLEOTIDE SEQUENCE [LARGE SCALE GENOMIC DNA]</scope>
    <source>
        <strain evidence="2 3">CECT 7378</strain>
    </source>
</reference>
<organism evidence="2 3">
    <name type="scientific">Marinomonas balearica</name>
    <dbReference type="NCBI Taxonomy" id="491947"/>
    <lineage>
        <taxon>Bacteria</taxon>
        <taxon>Pseudomonadati</taxon>
        <taxon>Pseudomonadota</taxon>
        <taxon>Gammaproteobacteria</taxon>
        <taxon>Oceanospirillales</taxon>
        <taxon>Oceanospirillaceae</taxon>
        <taxon>Marinomonas</taxon>
    </lineage>
</organism>
<dbReference type="OrthoDB" id="9809203at2"/>
<dbReference type="PANTHER" id="PTHR13812:SF19">
    <property type="entry name" value="KETIMINE REDUCTASE MU-CRYSTALLIN"/>
    <property type="match status" value="1"/>
</dbReference>
<keyword evidence="3" id="KW-1185">Reference proteome</keyword>
<evidence type="ECO:0000313" key="2">
    <source>
        <dbReference type="EMBL" id="TDO97970.1"/>
    </source>
</evidence>
<dbReference type="InterPro" id="IPR036291">
    <property type="entry name" value="NAD(P)-bd_dom_sf"/>
</dbReference>
<dbReference type="GO" id="GO:0016491">
    <property type="term" value="F:oxidoreductase activity"/>
    <property type="evidence" value="ECO:0007669"/>
    <property type="project" value="UniProtKB-ARBA"/>
</dbReference>
<dbReference type="Gene3D" id="3.40.50.720">
    <property type="entry name" value="NAD(P)-binding Rossmann-like Domain"/>
    <property type="match status" value="1"/>
</dbReference>